<dbReference type="NCBIfam" id="NF038403">
    <property type="entry name" value="perm_prefix_1"/>
    <property type="match status" value="1"/>
</dbReference>
<dbReference type="Proteomes" id="UP001651880">
    <property type="component" value="Unassembled WGS sequence"/>
</dbReference>
<feature type="transmembrane region" description="Helical" evidence="6">
    <location>
        <begin position="329"/>
        <end position="353"/>
    </location>
</feature>
<reference evidence="7 8" key="1">
    <citation type="submission" date="2021-10" db="EMBL/GenBank/DDBJ databases">
        <title>Lutispora strain m25 sp. nov., a thermophilic, non-spore-forming bacterium isolated from a lab-scale methanogenic bioreactor digesting anaerobic sludge.</title>
        <authorList>
            <person name="El Houari A."/>
            <person name="Mcdonald J."/>
        </authorList>
    </citation>
    <scope>NUCLEOTIDE SEQUENCE [LARGE SCALE GENOMIC DNA]</scope>
    <source>
        <strain evidence="8">m25</strain>
    </source>
</reference>
<keyword evidence="8" id="KW-1185">Reference proteome</keyword>
<dbReference type="InterPro" id="IPR047928">
    <property type="entry name" value="Perm_prefix_1"/>
</dbReference>
<feature type="transmembrane region" description="Helical" evidence="6">
    <location>
        <begin position="245"/>
        <end position="266"/>
    </location>
</feature>
<evidence type="ECO:0000256" key="5">
    <source>
        <dbReference type="ARBA" id="ARBA00023136"/>
    </source>
</evidence>
<feature type="transmembrane region" description="Helical" evidence="6">
    <location>
        <begin position="398"/>
        <end position="420"/>
    </location>
</feature>
<keyword evidence="3" id="KW-0133">Cell shape</keyword>
<comment type="subcellular location">
    <subcellularLocation>
        <location evidence="1">Membrane</location>
        <topology evidence="1">Multi-pass membrane protein</topology>
    </subcellularLocation>
</comment>
<organism evidence="7 8">
    <name type="scientific">Lutispora saccharofermentans</name>
    <dbReference type="NCBI Taxonomy" id="3024236"/>
    <lineage>
        <taxon>Bacteria</taxon>
        <taxon>Bacillati</taxon>
        <taxon>Bacillota</taxon>
        <taxon>Clostridia</taxon>
        <taxon>Lutisporales</taxon>
        <taxon>Lutisporaceae</taxon>
        <taxon>Lutispora</taxon>
    </lineage>
</organism>
<name>A0ABT1NCL0_9FIRM</name>
<feature type="transmembrane region" description="Helical" evidence="6">
    <location>
        <begin position="143"/>
        <end position="163"/>
    </location>
</feature>
<feature type="transmembrane region" description="Helical" evidence="6">
    <location>
        <begin position="169"/>
        <end position="187"/>
    </location>
</feature>
<feature type="transmembrane region" description="Helical" evidence="6">
    <location>
        <begin position="365"/>
        <end position="386"/>
    </location>
</feature>
<evidence type="ECO:0000256" key="2">
    <source>
        <dbReference type="ARBA" id="ARBA00022692"/>
    </source>
</evidence>
<evidence type="ECO:0000313" key="8">
    <source>
        <dbReference type="Proteomes" id="UP001651880"/>
    </source>
</evidence>
<protein>
    <submittedName>
        <fullName evidence="7">FtsW/RodA/SpoVE family cell cycle protein</fullName>
    </submittedName>
</protein>
<feature type="transmembrane region" description="Helical" evidence="6">
    <location>
        <begin position="219"/>
        <end position="238"/>
    </location>
</feature>
<keyword evidence="2 6" id="KW-0812">Transmembrane</keyword>
<accession>A0ABT1NCL0</accession>
<dbReference type="RefSeq" id="WP_255226520.1">
    <property type="nucleotide sequence ID" value="NZ_JAJEKE010000003.1"/>
</dbReference>
<keyword evidence="5 6" id="KW-0472">Membrane</keyword>
<sequence length="460" mass="50312">MQPYDRSMEDFLDAVCGQVRFKTVHSSIKDELSDHIACLKDEYISEGMDAENASLKALQQMGDPVLIGRQLNQAHSPKIEWSILALVLVLTGIGGFVQFFLSAVSPNNAQAFSNFLIYAPLGIAAFVFTYFFDYMLIGRYSKLVYFSLMAAAILGFFILARIHGAYRHIYYYALLFMPAFSGVIYGLRNKGYFGIIISGIFYTGGAIMCLLAPTFSGLLFLTIGCLVILTSAINRGYFGGSKRAGLAIVYIPTLAVTVACISALYGPLARRFSFMMHPEADPNGYGYQHLMVKRLISSSRPLGKAVLDGDMAGMDIHRLLPGWQTDFTLTYVFSSLGYIAGLAIIAVMLLLIIRMFGVAAKQKNAFGFLLSLSCCIAITGQIVFYVLSNTGVIVMDGILPFVSYGGTGFTVNMMLTGLLLSAYRRTNLVKDVLKSGACSSQIFTLADGKLIIDLGIKKQK</sequence>
<evidence type="ECO:0000256" key="1">
    <source>
        <dbReference type="ARBA" id="ARBA00004141"/>
    </source>
</evidence>
<evidence type="ECO:0000313" key="7">
    <source>
        <dbReference type="EMBL" id="MCQ1529000.1"/>
    </source>
</evidence>
<evidence type="ECO:0000256" key="3">
    <source>
        <dbReference type="ARBA" id="ARBA00022960"/>
    </source>
</evidence>
<dbReference type="EMBL" id="JAJEKE010000003">
    <property type="protein sequence ID" value="MCQ1529000.1"/>
    <property type="molecule type" value="Genomic_DNA"/>
</dbReference>
<feature type="transmembrane region" description="Helical" evidence="6">
    <location>
        <begin position="115"/>
        <end position="136"/>
    </location>
</feature>
<feature type="transmembrane region" description="Helical" evidence="6">
    <location>
        <begin position="192"/>
        <end position="213"/>
    </location>
</feature>
<feature type="transmembrane region" description="Helical" evidence="6">
    <location>
        <begin position="81"/>
        <end position="103"/>
    </location>
</feature>
<dbReference type="InterPro" id="IPR001182">
    <property type="entry name" value="FtsW/RodA"/>
</dbReference>
<proteinExistence type="predicted"/>
<keyword evidence="4 6" id="KW-1133">Transmembrane helix</keyword>
<dbReference type="Pfam" id="PF01098">
    <property type="entry name" value="FTSW_RODA_SPOVE"/>
    <property type="match status" value="1"/>
</dbReference>
<comment type="caution">
    <text evidence="7">The sequence shown here is derived from an EMBL/GenBank/DDBJ whole genome shotgun (WGS) entry which is preliminary data.</text>
</comment>
<gene>
    <name evidence="7" type="ORF">LJD61_05495</name>
</gene>
<evidence type="ECO:0000256" key="6">
    <source>
        <dbReference type="SAM" id="Phobius"/>
    </source>
</evidence>
<dbReference type="PANTHER" id="PTHR30474">
    <property type="entry name" value="CELL CYCLE PROTEIN"/>
    <property type="match status" value="1"/>
</dbReference>
<evidence type="ECO:0000256" key="4">
    <source>
        <dbReference type="ARBA" id="ARBA00022989"/>
    </source>
</evidence>